<dbReference type="EMBL" id="LGRX02033440">
    <property type="protein sequence ID" value="KAK3241238.1"/>
    <property type="molecule type" value="Genomic_DNA"/>
</dbReference>
<gene>
    <name evidence="1" type="ORF">CYMTET_48989</name>
</gene>
<proteinExistence type="predicted"/>
<dbReference type="Proteomes" id="UP001190700">
    <property type="component" value="Unassembled WGS sequence"/>
</dbReference>
<evidence type="ECO:0000313" key="2">
    <source>
        <dbReference type="Proteomes" id="UP001190700"/>
    </source>
</evidence>
<accession>A0AAE0EUC2</accession>
<organism evidence="1 2">
    <name type="scientific">Cymbomonas tetramitiformis</name>
    <dbReference type="NCBI Taxonomy" id="36881"/>
    <lineage>
        <taxon>Eukaryota</taxon>
        <taxon>Viridiplantae</taxon>
        <taxon>Chlorophyta</taxon>
        <taxon>Pyramimonadophyceae</taxon>
        <taxon>Pyramimonadales</taxon>
        <taxon>Pyramimonadaceae</taxon>
        <taxon>Cymbomonas</taxon>
    </lineage>
</organism>
<evidence type="ECO:0000313" key="1">
    <source>
        <dbReference type="EMBL" id="KAK3241238.1"/>
    </source>
</evidence>
<sequence>MKTLVELIRSPQVGNDRHAVKKLRDGQEVRRRWAVGRREGGLPRGSDRAIARVLPYMDDFMVITKTQDHAFVQRDRVSKLLPRLGLFQNENPSSGGNVDLKRLALNRMFGALLSPELTLEEM</sequence>
<name>A0AAE0EUC2_9CHLO</name>
<protein>
    <submittedName>
        <fullName evidence="1">Uncharacterized protein</fullName>
    </submittedName>
</protein>
<keyword evidence="2" id="KW-1185">Reference proteome</keyword>
<reference evidence="1 2" key="1">
    <citation type="journal article" date="2015" name="Genome Biol. Evol.">
        <title>Comparative Genomics of a Bacterivorous Green Alga Reveals Evolutionary Causalities and Consequences of Phago-Mixotrophic Mode of Nutrition.</title>
        <authorList>
            <person name="Burns J.A."/>
            <person name="Paasch A."/>
            <person name="Narechania A."/>
            <person name="Kim E."/>
        </authorList>
    </citation>
    <scope>NUCLEOTIDE SEQUENCE [LARGE SCALE GENOMIC DNA]</scope>
    <source>
        <strain evidence="1 2">PLY_AMNH</strain>
    </source>
</reference>
<dbReference type="AlphaFoldDB" id="A0AAE0EUC2"/>
<comment type="caution">
    <text evidence="1">The sequence shown here is derived from an EMBL/GenBank/DDBJ whole genome shotgun (WGS) entry which is preliminary data.</text>
</comment>